<dbReference type="AlphaFoldDB" id="A0AAX2ZTV3"/>
<dbReference type="PANTHER" id="PTHR48050:SF13">
    <property type="entry name" value="STEROL 3-BETA-GLUCOSYLTRANSFERASE UGT80A2"/>
    <property type="match status" value="1"/>
</dbReference>
<dbReference type="Gene3D" id="3.40.50.2000">
    <property type="entry name" value="Glycogen Phosphorylase B"/>
    <property type="match status" value="2"/>
</dbReference>
<dbReference type="RefSeq" id="WP_077743381.1">
    <property type="nucleotide sequence ID" value="NZ_AP022579.1"/>
</dbReference>
<accession>A0AAX2ZTV3</accession>
<dbReference type="Pfam" id="PF06722">
    <property type="entry name" value="EryCIII-like_C"/>
    <property type="match status" value="1"/>
</dbReference>
<dbReference type="GO" id="GO:0008194">
    <property type="term" value="F:UDP-glycosyltransferase activity"/>
    <property type="evidence" value="ECO:0007669"/>
    <property type="project" value="InterPro"/>
</dbReference>
<reference evidence="2 4" key="1">
    <citation type="journal article" date="2019" name="Emerg. Microbes Infect.">
        <title>Comprehensive subspecies identification of 175 nontuberculous mycobacteria species based on 7547 genomic profiles.</title>
        <authorList>
            <person name="Matsumoto Y."/>
            <person name="Kinjo T."/>
            <person name="Motooka D."/>
            <person name="Nabeya D."/>
            <person name="Jung N."/>
            <person name="Uechi K."/>
            <person name="Horii T."/>
            <person name="Iida T."/>
            <person name="Fujita J."/>
            <person name="Nakamura S."/>
        </authorList>
    </citation>
    <scope>NUCLEOTIDE SEQUENCE [LARGE SCALE GENOMIC DNA]</scope>
    <source>
        <strain evidence="2 4">JCM 15653</strain>
    </source>
</reference>
<evidence type="ECO:0000313" key="2">
    <source>
        <dbReference type="EMBL" id="BBX94092.1"/>
    </source>
</evidence>
<proteinExistence type="predicted"/>
<dbReference type="EMBL" id="AP022579">
    <property type="protein sequence ID" value="BBX94092.1"/>
    <property type="molecule type" value="Genomic_DNA"/>
</dbReference>
<dbReference type="InterPro" id="IPR010610">
    <property type="entry name" value="EryCIII-like_C"/>
</dbReference>
<dbReference type="SUPFAM" id="SSF53756">
    <property type="entry name" value="UDP-Glycosyltransferase/glycogen phosphorylase"/>
    <property type="match status" value="1"/>
</dbReference>
<evidence type="ECO:0000313" key="5">
    <source>
        <dbReference type="Proteomes" id="UP001162885"/>
    </source>
</evidence>
<dbReference type="InterPro" id="IPR050426">
    <property type="entry name" value="Glycosyltransferase_28"/>
</dbReference>
<evidence type="ECO:0000259" key="1">
    <source>
        <dbReference type="Pfam" id="PF06722"/>
    </source>
</evidence>
<protein>
    <submittedName>
        <fullName evidence="3">Glycosyltransferase family 1 protein</fullName>
    </submittedName>
</protein>
<gene>
    <name evidence="3" type="ORF">H5U98_22545</name>
    <name evidence="2" type="ORF">MBOE_57410</name>
</gene>
<evidence type="ECO:0000313" key="3">
    <source>
        <dbReference type="EMBL" id="UNB98312.1"/>
    </source>
</evidence>
<dbReference type="CDD" id="cd03784">
    <property type="entry name" value="GT1_Gtf-like"/>
    <property type="match status" value="1"/>
</dbReference>
<dbReference type="Proteomes" id="UP001162885">
    <property type="component" value="Chromosome"/>
</dbReference>
<dbReference type="Proteomes" id="UP000466683">
    <property type="component" value="Chromosome"/>
</dbReference>
<dbReference type="FunFam" id="3.40.50.2000:FF:000009">
    <property type="entry name" value="Sterol 3-beta-glucosyltransferase UGT80A2"/>
    <property type="match status" value="1"/>
</dbReference>
<dbReference type="EMBL" id="CP060016">
    <property type="protein sequence ID" value="UNB98312.1"/>
    <property type="molecule type" value="Genomic_DNA"/>
</dbReference>
<reference evidence="3 5" key="3">
    <citation type="journal article" date="2022" name="BMC Genomics">
        <title>Comparative genome analysis of mycobacteria focusing on tRNA and non-coding RNA.</title>
        <authorList>
            <person name="Behra P.R.K."/>
            <person name="Pettersson B.M.F."/>
            <person name="Ramesh M."/>
            <person name="Das S."/>
            <person name="Dasgupta S."/>
            <person name="Kirsebom L.A."/>
        </authorList>
    </citation>
    <scope>NUCLEOTIDE SEQUENCE [LARGE SCALE GENOMIC DNA]</scope>
    <source>
        <strain evidence="3 5">DSM 44677</strain>
    </source>
</reference>
<evidence type="ECO:0000313" key="4">
    <source>
        <dbReference type="Proteomes" id="UP000466683"/>
    </source>
</evidence>
<name>A0AAX2ZTV3_9MYCO</name>
<dbReference type="InterPro" id="IPR002213">
    <property type="entry name" value="UDP_glucos_trans"/>
</dbReference>
<reference evidence="2" key="2">
    <citation type="submission" date="2020-02" db="EMBL/GenBank/DDBJ databases">
        <authorList>
            <person name="Matsumoto Y."/>
            <person name="Motooka D."/>
            <person name="Nakamura S."/>
        </authorList>
    </citation>
    <scope>NUCLEOTIDE SEQUENCE</scope>
    <source>
        <strain evidence="2">JCM 15653</strain>
    </source>
</reference>
<keyword evidence="4" id="KW-1185">Reference proteome</keyword>
<organism evidence="3 5">
    <name type="scientific">Mycolicibacterium boenickei</name>
    <dbReference type="NCBI Taxonomy" id="146017"/>
    <lineage>
        <taxon>Bacteria</taxon>
        <taxon>Bacillati</taxon>
        <taxon>Actinomycetota</taxon>
        <taxon>Actinomycetes</taxon>
        <taxon>Mycobacteriales</taxon>
        <taxon>Mycobacteriaceae</taxon>
        <taxon>Mycolicibacterium</taxon>
    </lineage>
</organism>
<dbReference type="PANTHER" id="PTHR48050">
    <property type="entry name" value="STEROL 3-BETA-GLUCOSYLTRANSFERASE"/>
    <property type="match status" value="1"/>
</dbReference>
<dbReference type="GO" id="GO:0017000">
    <property type="term" value="P:antibiotic biosynthetic process"/>
    <property type="evidence" value="ECO:0007669"/>
    <property type="project" value="UniProtKB-ARBA"/>
</dbReference>
<sequence length="420" mass="44454">MATIAIVAIGSRGDVAPLTGVGVRLQRAGHRVLVVAYQAFADLVIGCGLEFRGLDDDLDDAAADLTDVCARDAAKAMAAFLSPRGMRELGDRVLTALCDEPPDILLLSPFAELAGHPLADALAIPRIGVRLQPFSATSQYPPAVLGAWSAGRFGNRAAARIGESMIDGMYGAAVNHFRAQLDLPRASTRTLRRRRSDARWPILYGYSPAVLPRPSDWRPGIDVVGYWWPAHPTGWQPPTELVEFLDAGPPPVVIGFGSTVNSSAEAERLSTVVAQAVRDAGVRAVIQAGWAGLDLCRDDVIAVGEVPHDWLFARAAAVVHHCGAGTVAAGLRAGVPAIAAPGAYGDQPFWARRLFDLGVSPRPIPQRRLDADNLGGAIRDVSSDSRFRDRATRMATALGAEDGAGRVLRAVAECTGSADN</sequence>
<dbReference type="GO" id="GO:0016758">
    <property type="term" value="F:hexosyltransferase activity"/>
    <property type="evidence" value="ECO:0007669"/>
    <property type="project" value="UniProtKB-ARBA"/>
</dbReference>
<feature type="domain" description="Erythromycin biosynthesis protein CIII-like C-terminal" evidence="1">
    <location>
        <begin position="297"/>
        <end position="400"/>
    </location>
</feature>